<comment type="caution">
    <text evidence="1">The sequence shown here is derived from an EMBL/GenBank/DDBJ whole genome shotgun (WGS) entry which is preliminary data.</text>
</comment>
<proteinExistence type="predicted"/>
<evidence type="ECO:0000313" key="1">
    <source>
        <dbReference type="EMBL" id="RRS00724.1"/>
    </source>
</evidence>
<protein>
    <submittedName>
        <fullName evidence="1">Uncharacterized protein</fullName>
    </submittedName>
</protein>
<evidence type="ECO:0000313" key="2">
    <source>
        <dbReference type="Proteomes" id="UP000277256"/>
    </source>
</evidence>
<dbReference type="RefSeq" id="WP_125247400.1">
    <property type="nucleotide sequence ID" value="NZ_RSEB01000002.1"/>
</dbReference>
<gene>
    <name evidence="1" type="ORF">EIW28_09285</name>
</gene>
<dbReference type="AlphaFoldDB" id="A0A426V1H9"/>
<dbReference type="EMBL" id="RSEB01000002">
    <property type="protein sequence ID" value="RRS00724.1"/>
    <property type="molecule type" value="Genomic_DNA"/>
</dbReference>
<name>A0A426V1H9_9ACTN</name>
<accession>A0A426V1H9</accession>
<organism evidence="1 2">
    <name type="scientific">Glycomyces terrestris</name>
    <dbReference type="NCBI Taxonomy" id="2493553"/>
    <lineage>
        <taxon>Bacteria</taxon>
        <taxon>Bacillati</taxon>
        <taxon>Actinomycetota</taxon>
        <taxon>Actinomycetes</taxon>
        <taxon>Glycomycetales</taxon>
        <taxon>Glycomycetaceae</taxon>
        <taxon>Glycomyces</taxon>
    </lineage>
</organism>
<reference evidence="1 2" key="1">
    <citation type="submission" date="2018-12" db="EMBL/GenBank/DDBJ databases">
        <title>Glycomyces sp. YIM 121974 draft genome.</title>
        <authorList>
            <person name="Li Q."/>
        </authorList>
    </citation>
    <scope>NUCLEOTIDE SEQUENCE [LARGE SCALE GENOMIC DNA]</scope>
    <source>
        <strain evidence="1 2">YIM 121974</strain>
    </source>
</reference>
<sequence>MREQDMPLPKPLATSFGGHFAADIETRAELERFLEQATRMHGPSGERSTAEIGPSGSDAIVFEFALFEECAYLRHGDQVAVEAGLQTKEHDGNPGIDRSLVKLVNNPTDEVETLRADQLLCTPQWVRGVVPAYATTGDIPSDITWKPAPPEA</sequence>
<keyword evidence="2" id="KW-1185">Reference proteome</keyword>
<dbReference type="Proteomes" id="UP000277256">
    <property type="component" value="Unassembled WGS sequence"/>
</dbReference>